<sequence length="635" mass="70159">MSSTSILAYEHLTFSVPVPNTRGERKKLIDDVSVYGRPGELLAIMGPSGAGKSTLLDLMAFRKSPEDGAKASLSFLLIHLNGTPIDASVMHKISNFVEQEDALLGVLTVRESVEYALRLHSPWLSRKIVRERVERVLTAVGLQSCAEQHIGTPISRGISGGQKRRVTAACAMVTYPRILLLDEITSGLDSTAAREVISAIRTLAVAEGIIVVATIHQPSMETLSLFTNVHFLSHGKTCFSGKVDDLDLFLQRFSRPVPKFVTPAEHTMNLLNDDFSQTSGSEQDRANGIVYCANEMRDFYLSSEFSRIATASFASPSTSAGGTRTGTPVPLDGINGDMSYLMKLVWNTYVLSERSAKNYSRNLLAYGVRAGMYGGMGFMLATIWIRLGDADSTINDRLSVYFYSVAFLAFMSVAGIPSFLEERAVFHRESRNGLYTALPFVLANTLVNLPFLFFCTVFFTVVCYWAIGLHNGAVPFFRFLAFLYLAIVAAESQVVVIAALIPIFVAALAISAFMNGFWMSVGGYFIKAESLPRFWYFSFHNLDYQRFSFELISKSDLDGLVFKCNNIINGSCFCAYPSSTPELCTVSGDDVLKYLKIDGTSYSKWSAIMVGIIVIYRIAYVRSLVTSNGYRSFFH</sequence>
<name>A0ACD3AMK6_9AGAR</name>
<reference evidence="1 2" key="1">
    <citation type="journal article" date="2019" name="Nat. Ecol. Evol.">
        <title>Megaphylogeny resolves global patterns of mushroom evolution.</title>
        <authorList>
            <person name="Varga T."/>
            <person name="Krizsan K."/>
            <person name="Foldi C."/>
            <person name="Dima B."/>
            <person name="Sanchez-Garcia M."/>
            <person name="Sanchez-Ramirez S."/>
            <person name="Szollosi G.J."/>
            <person name="Szarkandi J.G."/>
            <person name="Papp V."/>
            <person name="Albert L."/>
            <person name="Andreopoulos W."/>
            <person name="Angelini C."/>
            <person name="Antonin V."/>
            <person name="Barry K.W."/>
            <person name="Bougher N.L."/>
            <person name="Buchanan P."/>
            <person name="Buyck B."/>
            <person name="Bense V."/>
            <person name="Catcheside P."/>
            <person name="Chovatia M."/>
            <person name="Cooper J."/>
            <person name="Damon W."/>
            <person name="Desjardin D."/>
            <person name="Finy P."/>
            <person name="Geml J."/>
            <person name="Haridas S."/>
            <person name="Hughes K."/>
            <person name="Justo A."/>
            <person name="Karasinski D."/>
            <person name="Kautmanova I."/>
            <person name="Kiss B."/>
            <person name="Kocsube S."/>
            <person name="Kotiranta H."/>
            <person name="LaButti K.M."/>
            <person name="Lechner B.E."/>
            <person name="Liimatainen K."/>
            <person name="Lipzen A."/>
            <person name="Lukacs Z."/>
            <person name="Mihaltcheva S."/>
            <person name="Morgado L.N."/>
            <person name="Niskanen T."/>
            <person name="Noordeloos M.E."/>
            <person name="Ohm R.A."/>
            <person name="Ortiz-Santana B."/>
            <person name="Ovrebo C."/>
            <person name="Racz N."/>
            <person name="Riley R."/>
            <person name="Savchenko A."/>
            <person name="Shiryaev A."/>
            <person name="Soop K."/>
            <person name="Spirin V."/>
            <person name="Szebenyi C."/>
            <person name="Tomsovsky M."/>
            <person name="Tulloss R.E."/>
            <person name="Uehling J."/>
            <person name="Grigoriev I.V."/>
            <person name="Vagvolgyi C."/>
            <person name="Papp T."/>
            <person name="Martin F.M."/>
            <person name="Miettinen O."/>
            <person name="Hibbett D.S."/>
            <person name="Nagy L.G."/>
        </authorList>
    </citation>
    <scope>NUCLEOTIDE SEQUENCE [LARGE SCALE GENOMIC DNA]</scope>
    <source>
        <strain evidence="1 2">NL-1719</strain>
    </source>
</reference>
<accession>A0ACD3AMK6</accession>
<gene>
    <name evidence="1" type="ORF">BDN72DRAFT_771375</name>
</gene>
<keyword evidence="1" id="KW-0378">Hydrolase</keyword>
<protein>
    <submittedName>
        <fullName evidence="1">P-loop containing nucleoside triphosphate hydrolase protein</fullName>
    </submittedName>
</protein>
<dbReference type="EMBL" id="ML208389">
    <property type="protein sequence ID" value="TFK66951.1"/>
    <property type="molecule type" value="Genomic_DNA"/>
</dbReference>
<evidence type="ECO:0000313" key="2">
    <source>
        <dbReference type="Proteomes" id="UP000308600"/>
    </source>
</evidence>
<proteinExistence type="predicted"/>
<evidence type="ECO:0000313" key="1">
    <source>
        <dbReference type="EMBL" id="TFK66951.1"/>
    </source>
</evidence>
<organism evidence="1 2">
    <name type="scientific">Pluteus cervinus</name>
    <dbReference type="NCBI Taxonomy" id="181527"/>
    <lineage>
        <taxon>Eukaryota</taxon>
        <taxon>Fungi</taxon>
        <taxon>Dikarya</taxon>
        <taxon>Basidiomycota</taxon>
        <taxon>Agaricomycotina</taxon>
        <taxon>Agaricomycetes</taxon>
        <taxon>Agaricomycetidae</taxon>
        <taxon>Agaricales</taxon>
        <taxon>Pluteineae</taxon>
        <taxon>Pluteaceae</taxon>
        <taxon>Pluteus</taxon>
    </lineage>
</organism>
<dbReference type="Proteomes" id="UP000308600">
    <property type="component" value="Unassembled WGS sequence"/>
</dbReference>
<keyword evidence="2" id="KW-1185">Reference proteome</keyword>